<dbReference type="PANTHER" id="PTHR36978:SF3">
    <property type="entry name" value="P-LOOP CONTAINING NUCLEOSIDE TRIPHOSPHATE HYDROLASE PROTEIN"/>
    <property type="match status" value="1"/>
</dbReference>
<gene>
    <name evidence="2" type="ORF">JX265_006086</name>
</gene>
<reference evidence="2" key="1">
    <citation type="submission" date="2021-03" db="EMBL/GenBank/DDBJ databases">
        <title>Revisited historic fungal species revealed as producer of novel bioactive compounds through whole genome sequencing and comparative genomics.</title>
        <authorList>
            <person name="Vignolle G.A."/>
            <person name="Hochenegger N."/>
            <person name="Mach R.L."/>
            <person name="Mach-Aigner A.R."/>
            <person name="Javad Rahimi M."/>
            <person name="Salim K.A."/>
            <person name="Chan C.M."/>
            <person name="Lim L.B.L."/>
            <person name="Cai F."/>
            <person name="Druzhinina I.S."/>
            <person name="U'Ren J.M."/>
            <person name="Derntl C."/>
        </authorList>
    </citation>
    <scope>NUCLEOTIDE SEQUENCE</scope>
    <source>
        <strain evidence="2">TUCIM 5799</strain>
    </source>
</reference>
<dbReference type="Pfam" id="PF17784">
    <property type="entry name" value="Sulfotransfer_4"/>
    <property type="match status" value="1"/>
</dbReference>
<keyword evidence="1" id="KW-1133">Transmembrane helix</keyword>
<accession>A0A9Q0AMA1</accession>
<comment type="caution">
    <text evidence="2">The sequence shown here is derived from an EMBL/GenBank/DDBJ whole genome shotgun (WGS) entry which is preliminary data.</text>
</comment>
<protein>
    <recommendedName>
        <fullName evidence="4">NAD dependent epimerase/dehydratase</fullName>
    </recommendedName>
</protein>
<dbReference type="PANTHER" id="PTHR36978">
    <property type="entry name" value="P-LOOP CONTAINING NUCLEOTIDE TRIPHOSPHATE HYDROLASE"/>
    <property type="match status" value="1"/>
</dbReference>
<name>A0A9Q0AMA1_9PEZI</name>
<evidence type="ECO:0000313" key="2">
    <source>
        <dbReference type="EMBL" id="KAI1871046.1"/>
    </source>
</evidence>
<evidence type="ECO:0008006" key="4">
    <source>
        <dbReference type="Google" id="ProtNLM"/>
    </source>
</evidence>
<proteinExistence type="predicted"/>
<keyword evidence="1" id="KW-0812">Transmembrane</keyword>
<keyword evidence="1" id="KW-0472">Membrane</keyword>
<evidence type="ECO:0000256" key="1">
    <source>
        <dbReference type="SAM" id="Phobius"/>
    </source>
</evidence>
<dbReference type="InterPro" id="IPR040632">
    <property type="entry name" value="Sulfotransfer_4"/>
</dbReference>
<feature type="transmembrane region" description="Helical" evidence="1">
    <location>
        <begin position="242"/>
        <end position="262"/>
    </location>
</feature>
<dbReference type="EMBL" id="JAFIMR010000013">
    <property type="protein sequence ID" value="KAI1871046.1"/>
    <property type="molecule type" value="Genomic_DNA"/>
</dbReference>
<sequence>MGAQPSIPRDTSRKLEVIDMGYARTATMSFAMAFEELLDGPAMHGGTQMFNREDAYCRKLSLLYKYRREGDRVRLMKTLQEVIGGFVGCADCPMIHFLPELMELYPDAKVVLVTRDRESWWKSFSVFGDETAKSAVATFFLQILLFPIPGARWFPSIVKGFEEDLWRVHGLESQDGLFLEKHNAWVRQQVPKDKLLEMDLAAGWEPLCRFLGKPVPTKPFPRANDREARDRFMRYKVAQASVAWIGILSTVAFAGHSAWRFWRR</sequence>
<organism evidence="2 3">
    <name type="scientific">Neoarthrinium moseri</name>
    <dbReference type="NCBI Taxonomy" id="1658444"/>
    <lineage>
        <taxon>Eukaryota</taxon>
        <taxon>Fungi</taxon>
        <taxon>Dikarya</taxon>
        <taxon>Ascomycota</taxon>
        <taxon>Pezizomycotina</taxon>
        <taxon>Sordariomycetes</taxon>
        <taxon>Xylariomycetidae</taxon>
        <taxon>Amphisphaeriales</taxon>
        <taxon>Apiosporaceae</taxon>
        <taxon>Neoarthrinium</taxon>
    </lineage>
</organism>
<dbReference type="InterPro" id="IPR027417">
    <property type="entry name" value="P-loop_NTPase"/>
</dbReference>
<dbReference type="SUPFAM" id="SSF52540">
    <property type="entry name" value="P-loop containing nucleoside triphosphate hydrolases"/>
    <property type="match status" value="1"/>
</dbReference>
<evidence type="ECO:0000313" key="3">
    <source>
        <dbReference type="Proteomes" id="UP000829685"/>
    </source>
</evidence>
<dbReference type="AlphaFoldDB" id="A0A9Q0AMA1"/>
<dbReference type="Gene3D" id="3.40.50.300">
    <property type="entry name" value="P-loop containing nucleotide triphosphate hydrolases"/>
    <property type="match status" value="1"/>
</dbReference>
<keyword evidence="3" id="KW-1185">Reference proteome</keyword>
<dbReference type="Proteomes" id="UP000829685">
    <property type="component" value="Unassembled WGS sequence"/>
</dbReference>